<keyword evidence="1" id="KW-0677">Repeat</keyword>
<dbReference type="Pfam" id="PF25390">
    <property type="entry name" value="WD40_RLD"/>
    <property type="match status" value="1"/>
</dbReference>
<name>A0A8J4YBP7_CHIOP</name>
<dbReference type="OrthoDB" id="239701at2759"/>
<dbReference type="PANTHER" id="PTHR22872:SF6">
    <property type="entry name" value="E3 UBIQUITIN-PROTEIN LIGASE HERC1-RELATED"/>
    <property type="match status" value="1"/>
</dbReference>
<sequence length="743" mass="80030">MATNKPTLLVSSSTSSMPKGKYAMATNKPTPCLYLQNVTFLLMSDEQFYSLRVVALCRMRLQRWGMSGLHHAPCLRALLCHLPSLLLSQYHHEKPLVISGEQLVHSRYLQQLCSLGLLLRLDSVLCTQPAPVHVAQPEPVVEWAWLDTLCTAVTTAESLKARTPLPASFVARHFKYADDKEELSEALKNSKWDVEQDAAVMAWATQQPADWQVGGRCHVYMWGSGRHGQLAETGRSSQVPVLTETLGCAQQVVCGQNCTFIVTANGSILACGEGSYGRLGQGNSDDLHTPTVISTLQGFVVTQVATSCGSDGHSLAVTDSGEVFSWGDGDYGKLGHGNSDRQRRPRQIEAFQGQEVVHLACGFKHTAVVTADGKLFTFGNGDYGRLGLGSTANKKLPERVMALDGWRVGQVACGLNHTVCCSTDGNTVWAFGDGDYGKLGLGNSTSKSTPQKVETMCGIGVKKVCCGTQFTVFLTREGCVYTCGMDRLIGQPESRSRGHNRPQLVPALVGQTVAGVAVGSEHTVALTSTGDVLGWGVNTDGQMGLGHSAAVREPQLIRTLVGKGIRQISAGRSHTAAWTAPSLPPVTPGNPAPMQLGVPASVPPQYPNLQSVSRGALCARLRLLHQFSDLLYSSWKLITLTPGSECYLDNVSAVTSGEVRSLVSPRVYTLPLVRCLGRTMVQGRNYGPQVTVKRISSRGVPCRPIFTQLARQVVKLKPSDLRLPSRAWKVGAREAVAGGDQKE</sequence>
<feature type="repeat" description="RCC1" evidence="2">
    <location>
        <begin position="373"/>
        <end position="424"/>
    </location>
</feature>
<comment type="caution">
    <text evidence="4">The sequence shown here is derived from an EMBL/GenBank/DDBJ whole genome shotgun (WGS) entry which is preliminary data.</text>
</comment>
<organism evidence="4 5">
    <name type="scientific">Chionoecetes opilio</name>
    <name type="common">Atlantic snow crab</name>
    <name type="synonym">Cancer opilio</name>
    <dbReference type="NCBI Taxonomy" id="41210"/>
    <lineage>
        <taxon>Eukaryota</taxon>
        <taxon>Metazoa</taxon>
        <taxon>Ecdysozoa</taxon>
        <taxon>Arthropoda</taxon>
        <taxon>Crustacea</taxon>
        <taxon>Multicrustacea</taxon>
        <taxon>Malacostraca</taxon>
        <taxon>Eumalacostraca</taxon>
        <taxon>Eucarida</taxon>
        <taxon>Decapoda</taxon>
        <taxon>Pleocyemata</taxon>
        <taxon>Brachyura</taxon>
        <taxon>Eubrachyura</taxon>
        <taxon>Majoidea</taxon>
        <taxon>Majidae</taxon>
        <taxon>Chionoecetes</taxon>
    </lineage>
</organism>
<dbReference type="AlphaFoldDB" id="A0A8J4YBP7"/>
<dbReference type="InterPro" id="IPR000408">
    <property type="entry name" value="Reg_chr_condens"/>
</dbReference>
<reference evidence="4" key="1">
    <citation type="submission" date="2020-07" db="EMBL/GenBank/DDBJ databases">
        <title>The High-quality genome of the commercially important snow crab, Chionoecetes opilio.</title>
        <authorList>
            <person name="Jeong J.-H."/>
            <person name="Ryu S."/>
        </authorList>
    </citation>
    <scope>NUCLEOTIDE SEQUENCE</scope>
    <source>
        <strain evidence="4">MADBK_172401_WGS</strain>
        <tissue evidence="4">Digestive gland</tissue>
    </source>
</reference>
<evidence type="ECO:0000259" key="3">
    <source>
        <dbReference type="Pfam" id="PF25390"/>
    </source>
</evidence>
<dbReference type="PRINTS" id="PR00633">
    <property type="entry name" value="RCCNDNSATION"/>
</dbReference>
<feature type="repeat" description="RCC1" evidence="2">
    <location>
        <begin position="530"/>
        <end position="581"/>
    </location>
</feature>
<feature type="repeat" description="RCC1" evidence="2">
    <location>
        <begin position="266"/>
        <end position="320"/>
    </location>
</feature>
<feature type="repeat" description="RCC1" evidence="2">
    <location>
        <begin position="426"/>
        <end position="477"/>
    </location>
</feature>
<feature type="repeat" description="RCC1" evidence="2">
    <location>
        <begin position="478"/>
        <end position="529"/>
    </location>
</feature>
<evidence type="ECO:0000256" key="1">
    <source>
        <dbReference type="ARBA" id="ARBA00022737"/>
    </source>
</evidence>
<dbReference type="SUPFAM" id="SSF50985">
    <property type="entry name" value="RCC1/BLIP-II"/>
    <property type="match status" value="2"/>
</dbReference>
<dbReference type="Pfam" id="PF00415">
    <property type="entry name" value="RCC1"/>
    <property type="match status" value="3"/>
</dbReference>
<proteinExistence type="predicted"/>
<dbReference type="PROSITE" id="PS50012">
    <property type="entry name" value="RCC1_3"/>
    <property type="match status" value="7"/>
</dbReference>
<feature type="domain" description="RCC1-like" evidence="3">
    <location>
        <begin position="218"/>
        <end position="420"/>
    </location>
</feature>
<feature type="repeat" description="RCC1" evidence="2">
    <location>
        <begin position="321"/>
        <end position="372"/>
    </location>
</feature>
<gene>
    <name evidence="4" type="primary">HERC1_1</name>
    <name evidence="4" type="ORF">GWK47_039364</name>
</gene>
<dbReference type="EMBL" id="JACEEZ010006094">
    <property type="protein sequence ID" value="KAG0725048.1"/>
    <property type="molecule type" value="Genomic_DNA"/>
</dbReference>
<protein>
    <submittedName>
        <fullName evidence="4">Putative E3 ubiquitin-protein ligase HERC1</fullName>
    </submittedName>
</protein>
<dbReference type="InterPro" id="IPR051625">
    <property type="entry name" value="Signaling_Regulatory_Domain"/>
</dbReference>
<accession>A0A8J4YBP7</accession>
<dbReference type="InterPro" id="IPR009091">
    <property type="entry name" value="RCC1/BLIP-II"/>
</dbReference>
<feature type="repeat" description="RCC1" evidence="2">
    <location>
        <begin position="217"/>
        <end position="265"/>
    </location>
</feature>
<evidence type="ECO:0000313" key="5">
    <source>
        <dbReference type="Proteomes" id="UP000770661"/>
    </source>
</evidence>
<dbReference type="InterPro" id="IPR058923">
    <property type="entry name" value="RCC1-like_dom"/>
</dbReference>
<dbReference type="Proteomes" id="UP000770661">
    <property type="component" value="Unassembled WGS sequence"/>
</dbReference>
<dbReference type="PROSITE" id="PS00626">
    <property type="entry name" value="RCC1_2"/>
    <property type="match status" value="1"/>
</dbReference>
<dbReference type="PANTHER" id="PTHR22872">
    <property type="entry name" value="BTK-BINDING PROTEIN-RELATED"/>
    <property type="match status" value="1"/>
</dbReference>
<evidence type="ECO:0000313" key="4">
    <source>
        <dbReference type="EMBL" id="KAG0725048.1"/>
    </source>
</evidence>
<keyword evidence="5" id="KW-1185">Reference proteome</keyword>
<evidence type="ECO:0000256" key="2">
    <source>
        <dbReference type="PROSITE-ProRule" id="PRU00235"/>
    </source>
</evidence>
<dbReference type="Gene3D" id="2.130.10.30">
    <property type="entry name" value="Regulator of chromosome condensation 1/beta-lactamase-inhibitor protein II"/>
    <property type="match status" value="1"/>
</dbReference>